<proteinExistence type="predicted"/>
<evidence type="ECO:0000313" key="1">
    <source>
        <dbReference type="EMBL" id="KDN21309.1"/>
    </source>
</evidence>
<dbReference type="EMBL" id="JMQI01000028">
    <property type="protein sequence ID" value="KDN21309.1"/>
    <property type="molecule type" value="Genomic_DNA"/>
</dbReference>
<protein>
    <submittedName>
        <fullName evidence="1">Uncharacterized protein</fullName>
    </submittedName>
</protein>
<keyword evidence="2" id="KW-1185">Reference proteome</keyword>
<evidence type="ECO:0000313" key="2">
    <source>
        <dbReference type="Proteomes" id="UP000027345"/>
    </source>
</evidence>
<accession>A0A066UB18</accession>
<dbReference type="STRING" id="287986.DV20_15580"/>
<name>A0A066UB18_9PSEU</name>
<comment type="caution">
    <text evidence="1">The sequence shown here is derived from an EMBL/GenBank/DDBJ whole genome shotgun (WGS) entry which is preliminary data.</text>
</comment>
<gene>
    <name evidence="1" type="ORF">DV20_15580</name>
</gene>
<dbReference type="AlphaFoldDB" id="A0A066UB18"/>
<dbReference type="Proteomes" id="UP000027345">
    <property type="component" value="Unassembled WGS sequence"/>
</dbReference>
<dbReference type="eggNOG" id="ENOG50343PC">
    <property type="taxonomic scope" value="Bacteria"/>
</dbReference>
<reference evidence="1 2" key="1">
    <citation type="submission" date="2014-05" db="EMBL/GenBank/DDBJ databases">
        <title>Draft genome sequence of Amycolatopsis rifamycinica DSM 46095.</title>
        <authorList>
            <person name="Lal R."/>
            <person name="Saxena A."/>
            <person name="Kumari R."/>
            <person name="Mukherjee U."/>
            <person name="Singh P."/>
            <person name="Sangwan N."/>
            <person name="Mahato N.K."/>
        </authorList>
    </citation>
    <scope>NUCLEOTIDE SEQUENCE [LARGE SCALE GENOMIC DNA]</scope>
    <source>
        <strain evidence="1 2">DSM 46095</strain>
    </source>
</reference>
<organism evidence="1 2">
    <name type="scientific">Amycolatopsis rifamycinica</name>
    <dbReference type="NCBI Taxonomy" id="287986"/>
    <lineage>
        <taxon>Bacteria</taxon>
        <taxon>Bacillati</taxon>
        <taxon>Actinomycetota</taxon>
        <taxon>Actinomycetes</taxon>
        <taxon>Pseudonocardiales</taxon>
        <taxon>Pseudonocardiaceae</taxon>
        <taxon>Amycolatopsis</taxon>
    </lineage>
</organism>
<sequence>MVGEHLAEQARQALPVFAGQRREQVVPHAVEHLVHEPRRCRAGRGERDPVAAPVTGVRGAVGEARLGRLADGGDDVAAVHAAPAAELGLAGRPELVNLDGDHAKATANQLVHFFREGEPPHRSSGLRVGCVAARTPGGRRLGGETVALAWTRKQCIAGG</sequence>